<reference evidence="2" key="2">
    <citation type="journal article" date="2021" name="PeerJ">
        <title>Extensive microbial diversity within the chicken gut microbiome revealed by metagenomics and culture.</title>
        <authorList>
            <person name="Gilroy R."/>
            <person name="Ravi A."/>
            <person name="Getino M."/>
            <person name="Pursley I."/>
            <person name="Horton D.L."/>
            <person name="Alikhan N.F."/>
            <person name="Baker D."/>
            <person name="Gharbi K."/>
            <person name="Hall N."/>
            <person name="Watson M."/>
            <person name="Adriaenssens E.M."/>
            <person name="Foster-Nyarko E."/>
            <person name="Jarju S."/>
            <person name="Secka A."/>
            <person name="Antonio M."/>
            <person name="Oren A."/>
            <person name="Chaudhuri R.R."/>
            <person name="La Ragione R."/>
            <person name="Hildebrand F."/>
            <person name="Pallen M.J."/>
        </authorList>
    </citation>
    <scope>NUCLEOTIDE SEQUENCE</scope>
    <source>
        <strain evidence="2">CHK189-12415</strain>
    </source>
</reference>
<dbReference type="InterPro" id="IPR031807">
    <property type="entry name" value="HicB-like"/>
</dbReference>
<dbReference type="Pfam" id="PF15919">
    <property type="entry name" value="HicB_lk_antitox"/>
    <property type="match status" value="1"/>
</dbReference>
<dbReference type="Proteomes" id="UP000824241">
    <property type="component" value="Unassembled WGS sequence"/>
</dbReference>
<evidence type="ECO:0000313" key="3">
    <source>
        <dbReference type="Proteomes" id="UP000824241"/>
    </source>
</evidence>
<feature type="domain" description="HicB-like antitoxin of toxin-antitoxin system" evidence="1">
    <location>
        <begin position="11"/>
        <end position="105"/>
    </location>
</feature>
<dbReference type="SUPFAM" id="SSF143100">
    <property type="entry name" value="TTHA1013/TTHA0281-like"/>
    <property type="match status" value="1"/>
</dbReference>
<comment type="caution">
    <text evidence="2">The sequence shown here is derived from an EMBL/GenBank/DDBJ whole genome shotgun (WGS) entry which is preliminary data.</text>
</comment>
<evidence type="ECO:0000259" key="1">
    <source>
        <dbReference type="Pfam" id="PF15919"/>
    </source>
</evidence>
<gene>
    <name evidence="2" type="ORF">IAB37_07665</name>
</gene>
<dbReference type="EMBL" id="DVHA01000246">
    <property type="protein sequence ID" value="HIR61431.1"/>
    <property type="molecule type" value="Genomic_DNA"/>
</dbReference>
<protein>
    <submittedName>
        <fullName evidence="2">Type II toxin-antitoxin system HicB family antitoxin</fullName>
    </submittedName>
</protein>
<name>A0A9D1J555_9FIRM</name>
<sequence length="135" mass="14892">MFPDTYAYIGILEYGKEGSVGVRFPDLPGCIAVGDTTEEALEDAKSSLALHLYGMEQDGEPIPAPSDIRSLKLEEGDVPAMVEVNMKIYRARFLTRSVKKTLTIPYWLDLAAEDAGLNFSQELQNALKAKLHISD</sequence>
<dbReference type="InterPro" id="IPR035069">
    <property type="entry name" value="TTHA1013/TTHA0281-like"/>
</dbReference>
<organism evidence="2 3">
    <name type="scientific">Candidatus Faecivivens stercoravium</name>
    <dbReference type="NCBI Taxonomy" id="2840803"/>
    <lineage>
        <taxon>Bacteria</taxon>
        <taxon>Bacillati</taxon>
        <taxon>Bacillota</taxon>
        <taxon>Clostridia</taxon>
        <taxon>Eubacteriales</taxon>
        <taxon>Oscillospiraceae</taxon>
        <taxon>Oscillospiraceae incertae sedis</taxon>
        <taxon>Candidatus Faecivivens</taxon>
    </lineage>
</organism>
<proteinExistence type="predicted"/>
<dbReference type="Gene3D" id="3.30.160.250">
    <property type="match status" value="1"/>
</dbReference>
<reference evidence="2" key="1">
    <citation type="submission" date="2020-10" db="EMBL/GenBank/DDBJ databases">
        <authorList>
            <person name="Gilroy R."/>
        </authorList>
    </citation>
    <scope>NUCLEOTIDE SEQUENCE</scope>
    <source>
        <strain evidence="2">CHK189-12415</strain>
    </source>
</reference>
<dbReference type="AlphaFoldDB" id="A0A9D1J555"/>
<accession>A0A9D1J555</accession>
<evidence type="ECO:0000313" key="2">
    <source>
        <dbReference type="EMBL" id="HIR61431.1"/>
    </source>
</evidence>